<dbReference type="EMBL" id="CAJVQC010050380">
    <property type="protein sequence ID" value="CAG8788953.1"/>
    <property type="molecule type" value="Genomic_DNA"/>
</dbReference>
<organism evidence="1 2">
    <name type="scientific">Racocetra persica</name>
    <dbReference type="NCBI Taxonomy" id="160502"/>
    <lineage>
        <taxon>Eukaryota</taxon>
        <taxon>Fungi</taxon>
        <taxon>Fungi incertae sedis</taxon>
        <taxon>Mucoromycota</taxon>
        <taxon>Glomeromycotina</taxon>
        <taxon>Glomeromycetes</taxon>
        <taxon>Diversisporales</taxon>
        <taxon>Gigasporaceae</taxon>
        <taxon>Racocetra</taxon>
    </lineage>
</organism>
<comment type="caution">
    <text evidence="1">The sequence shown here is derived from an EMBL/GenBank/DDBJ whole genome shotgun (WGS) entry which is preliminary data.</text>
</comment>
<evidence type="ECO:0000313" key="1">
    <source>
        <dbReference type="EMBL" id="CAG8788953.1"/>
    </source>
</evidence>
<sequence length="314" mass="36512">QLNIFNLPELLEQILYFLEIDRSLYLALFINQLWYKCGIPLLWGRVELKGNDIHYGHYFPVEYNYCERYRTWLESFIKLICEKKKPVHASNLKSLKISYYHSITHKIIRSVVNYCPNVIHLDFKSSVGISDKTLIKIASSYPNLKHLNLWDNRMITDEGLYQIAQSCNKLDYLNISYCNGITDKSLIKITKSYHNLREFYFNEAYWITDRTISCILNSCSNLRCLGIWVSRGKIKDASILLQMHLKLEYLDFAHVMAFRNNSLIVAIIGSSPNLKYFDISGNDIGDEVVEAVASTCYELEYLDLGGCEFITEPS</sequence>
<accession>A0ACA9RF08</accession>
<keyword evidence="2" id="KW-1185">Reference proteome</keyword>
<proteinExistence type="predicted"/>
<reference evidence="1" key="1">
    <citation type="submission" date="2021-06" db="EMBL/GenBank/DDBJ databases">
        <authorList>
            <person name="Kallberg Y."/>
            <person name="Tangrot J."/>
            <person name="Rosling A."/>
        </authorList>
    </citation>
    <scope>NUCLEOTIDE SEQUENCE</scope>
    <source>
        <strain evidence="1">MA461A</strain>
    </source>
</reference>
<dbReference type="Proteomes" id="UP000789920">
    <property type="component" value="Unassembled WGS sequence"/>
</dbReference>
<protein>
    <submittedName>
        <fullName evidence="1">31309_t:CDS:1</fullName>
    </submittedName>
</protein>
<evidence type="ECO:0000313" key="2">
    <source>
        <dbReference type="Proteomes" id="UP000789920"/>
    </source>
</evidence>
<feature type="non-terminal residue" evidence="1">
    <location>
        <position position="314"/>
    </location>
</feature>
<feature type="non-terminal residue" evidence="1">
    <location>
        <position position="1"/>
    </location>
</feature>
<name>A0ACA9RF08_9GLOM</name>
<gene>
    <name evidence="1" type="ORF">RPERSI_LOCUS18800</name>
</gene>